<dbReference type="Gene3D" id="3.20.20.450">
    <property type="entry name" value="EAL domain"/>
    <property type="match status" value="1"/>
</dbReference>
<dbReference type="Pfam" id="PF00990">
    <property type="entry name" value="GGDEF"/>
    <property type="match status" value="1"/>
</dbReference>
<dbReference type="Proteomes" id="UP000191931">
    <property type="component" value="Unassembled WGS sequence"/>
</dbReference>
<dbReference type="Gene3D" id="3.30.70.270">
    <property type="match status" value="1"/>
</dbReference>
<dbReference type="InterPro" id="IPR013656">
    <property type="entry name" value="PAS_4"/>
</dbReference>
<dbReference type="AlphaFoldDB" id="A0A1W1HIL5"/>
<feature type="domain" description="GGDEF" evidence="4">
    <location>
        <begin position="310"/>
        <end position="443"/>
    </location>
</feature>
<gene>
    <name evidence="5" type="ORF">MTBBW1_620016</name>
</gene>
<dbReference type="InterPro" id="IPR035965">
    <property type="entry name" value="PAS-like_dom_sf"/>
</dbReference>
<evidence type="ECO:0000313" key="6">
    <source>
        <dbReference type="Proteomes" id="UP000191931"/>
    </source>
</evidence>
<dbReference type="PANTHER" id="PTHR44757">
    <property type="entry name" value="DIGUANYLATE CYCLASE DGCP"/>
    <property type="match status" value="1"/>
</dbReference>
<dbReference type="InterPro" id="IPR029787">
    <property type="entry name" value="Nucleotide_cyclase"/>
</dbReference>
<dbReference type="NCBIfam" id="TIGR00229">
    <property type="entry name" value="sensory_box"/>
    <property type="match status" value="1"/>
</dbReference>
<evidence type="ECO:0000259" key="1">
    <source>
        <dbReference type="PROSITE" id="PS50112"/>
    </source>
</evidence>
<evidence type="ECO:0000313" key="5">
    <source>
        <dbReference type="EMBL" id="SLM32273.1"/>
    </source>
</evidence>
<proteinExistence type="predicted"/>
<dbReference type="FunFam" id="3.20.20.450:FF:000001">
    <property type="entry name" value="Cyclic di-GMP phosphodiesterase yahA"/>
    <property type="match status" value="1"/>
</dbReference>
<evidence type="ECO:0000259" key="3">
    <source>
        <dbReference type="PROSITE" id="PS50883"/>
    </source>
</evidence>
<dbReference type="NCBIfam" id="TIGR00254">
    <property type="entry name" value="GGDEF"/>
    <property type="match status" value="1"/>
</dbReference>
<accession>A0A1W1HIL5</accession>
<dbReference type="InterPro" id="IPR000160">
    <property type="entry name" value="GGDEF_dom"/>
</dbReference>
<dbReference type="SMART" id="SM00052">
    <property type="entry name" value="EAL"/>
    <property type="match status" value="1"/>
</dbReference>
<dbReference type="SMART" id="SM00267">
    <property type="entry name" value="GGDEF"/>
    <property type="match status" value="1"/>
</dbReference>
<dbReference type="Pfam" id="PF08448">
    <property type="entry name" value="PAS_4"/>
    <property type="match status" value="1"/>
</dbReference>
<evidence type="ECO:0000259" key="2">
    <source>
        <dbReference type="PROSITE" id="PS50113"/>
    </source>
</evidence>
<dbReference type="PANTHER" id="PTHR44757:SF2">
    <property type="entry name" value="BIOFILM ARCHITECTURE MAINTENANCE PROTEIN MBAA"/>
    <property type="match status" value="1"/>
</dbReference>
<protein>
    <submittedName>
        <fullName evidence="5">Diguanylate cyclase/phosphodiesterase with PAS/PAC sensor(S)</fullName>
    </submittedName>
</protein>
<evidence type="ECO:0000259" key="4">
    <source>
        <dbReference type="PROSITE" id="PS50887"/>
    </source>
</evidence>
<feature type="domain" description="PAC" evidence="2">
    <location>
        <begin position="226"/>
        <end position="278"/>
    </location>
</feature>
<organism evidence="5 6">
    <name type="scientific">Desulfamplus magnetovallimortis</name>
    <dbReference type="NCBI Taxonomy" id="1246637"/>
    <lineage>
        <taxon>Bacteria</taxon>
        <taxon>Pseudomonadati</taxon>
        <taxon>Thermodesulfobacteriota</taxon>
        <taxon>Desulfobacteria</taxon>
        <taxon>Desulfobacterales</taxon>
        <taxon>Desulfobacteraceae</taxon>
        <taxon>Desulfamplus</taxon>
    </lineage>
</organism>
<dbReference type="Pfam" id="PF00563">
    <property type="entry name" value="EAL"/>
    <property type="match status" value="1"/>
</dbReference>
<dbReference type="PROSITE" id="PS50887">
    <property type="entry name" value="GGDEF"/>
    <property type="match status" value="1"/>
</dbReference>
<dbReference type="InterPro" id="IPR043128">
    <property type="entry name" value="Rev_trsase/Diguanyl_cyclase"/>
</dbReference>
<sequence length="705" mass="80289">MKNKPTENQSSDNGQLKEDNAMNYKEELFRSEIRYRGLFDNLSSGVAIFEAVDNGDDFVFVDYNRAAQKMDQVKKEDVLGKRVTEVFPGVKVCGFLDVFTRVWRTGKSETHPLVLYKDDALDVWRKGYVYKLPTGEIVSIYSDETKQKKTEAYLKLSRIVFENSQEAILITDLKGNILDVNPAFTKITGYSKEDVLYRNASLMKAGNNRSDLFRRFWKELQETGHWQGEIWDRKKNGEIFPKWLSVSTVFDDDGKPLNYIGIFNDLSIIKKAEEDINRLNNYDILTKLPNRSLFYDRLKQSIEKSSLDGKKIAVILLDIDKTARINESYGISFVDELLVKVAERLKENLLNAESLSRLVSDRFIFYISRLETYDPIAATIQKIKDLLAGDFKIDESQIYISASIGVTIFPNDASTPNELIKNAEIALNHAKMAGAGNFQFFSGDMTTRAFERMKLEMAVRMALDKNELHLYYQPKVDLSDDRVVGMEALIRWIHPEMGIIPPFKFIPIAETSDVILAIGEWVLRQACITGKKILDMGYADFGVGVNLSAKQLKQENFVEIVRTILNETGLPPRCLDLELTESMLFDNIDRNIKFMHDLKKLGITLSIDDFGTGYSSLSYLKSFPVNTLKIDRSFVMDIPDDRDDMAITATIISMAHSLGLNVVAEGVETRIQAHFLKNKGCLCVQGYLFSPPVPEEKFMTLLGRH</sequence>
<name>A0A1W1HIL5_9BACT</name>
<dbReference type="SUPFAM" id="SSF55073">
    <property type="entry name" value="Nucleotide cyclase"/>
    <property type="match status" value="1"/>
</dbReference>
<dbReference type="Gene3D" id="3.30.450.20">
    <property type="entry name" value="PAS domain"/>
    <property type="match status" value="2"/>
</dbReference>
<dbReference type="STRING" id="1246637.MTBBW1_620016"/>
<keyword evidence="6" id="KW-1185">Reference proteome</keyword>
<dbReference type="SMART" id="SM00091">
    <property type="entry name" value="PAS"/>
    <property type="match status" value="2"/>
</dbReference>
<feature type="domain" description="PAS" evidence="1">
    <location>
        <begin position="160"/>
        <end position="199"/>
    </location>
</feature>
<reference evidence="5 6" key="1">
    <citation type="submission" date="2017-03" db="EMBL/GenBank/DDBJ databases">
        <authorList>
            <person name="Afonso C.L."/>
            <person name="Miller P.J."/>
            <person name="Scott M.A."/>
            <person name="Spackman E."/>
            <person name="Goraichik I."/>
            <person name="Dimitrov K.M."/>
            <person name="Suarez D.L."/>
            <person name="Swayne D.E."/>
        </authorList>
    </citation>
    <scope>NUCLEOTIDE SEQUENCE [LARGE SCALE GENOMIC DNA]</scope>
    <source>
        <strain evidence="5">PRJEB14757</strain>
    </source>
</reference>
<dbReference type="SUPFAM" id="SSF141868">
    <property type="entry name" value="EAL domain-like"/>
    <property type="match status" value="1"/>
</dbReference>
<dbReference type="CDD" id="cd01948">
    <property type="entry name" value="EAL"/>
    <property type="match status" value="1"/>
</dbReference>
<dbReference type="RefSeq" id="WP_080801764.1">
    <property type="nucleotide sequence ID" value="NZ_LT828542.1"/>
</dbReference>
<feature type="domain" description="EAL" evidence="3">
    <location>
        <begin position="452"/>
        <end position="705"/>
    </location>
</feature>
<dbReference type="PROSITE" id="PS50883">
    <property type="entry name" value="EAL"/>
    <property type="match status" value="1"/>
</dbReference>
<dbReference type="CDD" id="cd00130">
    <property type="entry name" value="PAS"/>
    <property type="match status" value="1"/>
</dbReference>
<dbReference type="OrthoDB" id="9759431at2"/>
<dbReference type="InterPro" id="IPR035919">
    <property type="entry name" value="EAL_sf"/>
</dbReference>
<dbReference type="Pfam" id="PF13426">
    <property type="entry name" value="PAS_9"/>
    <property type="match status" value="1"/>
</dbReference>
<dbReference type="EMBL" id="FWEV01000306">
    <property type="protein sequence ID" value="SLM32273.1"/>
    <property type="molecule type" value="Genomic_DNA"/>
</dbReference>
<dbReference type="InterPro" id="IPR052155">
    <property type="entry name" value="Biofilm_reg_signaling"/>
</dbReference>
<dbReference type="InterPro" id="IPR000700">
    <property type="entry name" value="PAS-assoc_C"/>
</dbReference>
<dbReference type="InterPro" id="IPR001633">
    <property type="entry name" value="EAL_dom"/>
</dbReference>
<dbReference type="PROSITE" id="PS50113">
    <property type="entry name" value="PAC"/>
    <property type="match status" value="1"/>
</dbReference>
<dbReference type="SUPFAM" id="SSF55785">
    <property type="entry name" value="PYP-like sensor domain (PAS domain)"/>
    <property type="match status" value="2"/>
</dbReference>
<dbReference type="InterPro" id="IPR000014">
    <property type="entry name" value="PAS"/>
</dbReference>
<dbReference type="PROSITE" id="PS50112">
    <property type="entry name" value="PAS"/>
    <property type="match status" value="1"/>
</dbReference>
<dbReference type="CDD" id="cd01949">
    <property type="entry name" value="GGDEF"/>
    <property type="match status" value="1"/>
</dbReference>